<protein>
    <submittedName>
        <fullName evidence="2">Uncharacterized protein</fullName>
    </submittedName>
</protein>
<reference evidence="2 3" key="1">
    <citation type="submission" date="2016-11" db="EMBL/GenBank/DDBJ databases">
        <authorList>
            <person name="Jaros S."/>
            <person name="Januszkiewicz K."/>
            <person name="Wedrychowicz H."/>
        </authorList>
    </citation>
    <scope>NUCLEOTIDE SEQUENCE [LARGE SCALE GENOMIC DNA]</scope>
    <source>
        <strain evidence="2 3">DSM 14501</strain>
    </source>
</reference>
<evidence type="ECO:0000313" key="2">
    <source>
        <dbReference type="EMBL" id="SHK01526.1"/>
    </source>
</evidence>
<dbReference type="RefSeq" id="WP_072966344.1">
    <property type="nucleotide sequence ID" value="NZ_FRAJ01000007.1"/>
</dbReference>
<sequence>MFYSILIALFFTMLIGFIIENLILNFDLKRVSYINDKIKSLISKLVGDEKYFDIFMMNDLRRRFNEEFLNAKIVDEFELYKVDDSRIRIKYMTGYVVEELEVLTNESNVEVKEINKKIVD</sequence>
<organism evidence="2 3">
    <name type="scientific">Caminicella sporogenes DSM 14501</name>
    <dbReference type="NCBI Taxonomy" id="1121266"/>
    <lineage>
        <taxon>Bacteria</taxon>
        <taxon>Bacillati</taxon>
        <taxon>Bacillota</taxon>
        <taxon>Clostridia</taxon>
        <taxon>Peptostreptococcales</taxon>
        <taxon>Caminicellaceae</taxon>
        <taxon>Caminicella</taxon>
    </lineage>
</organism>
<dbReference type="EMBL" id="FRAJ01000007">
    <property type="protein sequence ID" value="SHK01526.1"/>
    <property type="molecule type" value="Genomic_DNA"/>
</dbReference>
<dbReference type="Proteomes" id="UP000184082">
    <property type="component" value="Unassembled WGS sequence"/>
</dbReference>
<proteinExistence type="predicted"/>
<keyword evidence="1" id="KW-0472">Membrane</keyword>
<feature type="transmembrane region" description="Helical" evidence="1">
    <location>
        <begin position="6"/>
        <end position="24"/>
    </location>
</feature>
<name>A0A1M6P0S0_9FIRM</name>
<evidence type="ECO:0000256" key="1">
    <source>
        <dbReference type="SAM" id="Phobius"/>
    </source>
</evidence>
<keyword evidence="1" id="KW-1133">Transmembrane helix</keyword>
<gene>
    <name evidence="2" type="ORF">SAMN02745883_01056</name>
</gene>
<evidence type="ECO:0000313" key="3">
    <source>
        <dbReference type="Proteomes" id="UP000184082"/>
    </source>
</evidence>
<keyword evidence="1" id="KW-0812">Transmembrane</keyword>
<dbReference type="AlphaFoldDB" id="A0A1M6P0S0"/>
<keyword evidence="3" id="KW-1185">Reference proteome</keyword>
<accession>A0A1M6P0S0</accession>